<organism evidence="1 2">
    <name type="scientific">Anabaena cylindrica (strain ATCC 27899 / PCC 7122)</name>
    <dbReference type="NCBI Taxonomy" id="272123"/>
    <lineage>
        <taxon>Bacteria</taxon>
        <taxon>Bacillati</taxon>
        <taxon>Cyanobacteriota</taxon>
        <taxon>Cyanophyceae</taxon>
        <taxon>Nostocales</taxon>
        <taxon>Nostocaceae</taxon>
        <taxon>Anabaena</taxon>
    </lineage>
</organism>
<dbReference type="STRING" id="272123.Anacy_1402"/>
<gene>
    <name evidence="1" type="ordered locus">Anacy_1402</name>
</gene>
<dbReference type="Proteomes" id="UP000010474">
    <property type="component" value="Chromosome"/>
</dbReference>
<sequence>MSLPEKFSEWEHLQDQVLRIHNPRVKAFFKNQADNDISTPKSSLKHACVMKDEDTAIMTLIRYILFEFDAGHAQSLQAPVYGIPVADFQGETKFKPQVHLHFQERYPYIADRIRAVKGEISFRLMNEDAATYTRAKAEQLAKDIKREFGTPIFVWNKGKYVYYYEDIEHGYRLRLYVISKAEGERVTKNVLAIRGHAFNDDYSDYVENTRSYPNNPGNQTIYGQSVPKPVKRPTADVRFRYAQLHLHGRTKVINLVATPEVALRQVIEKLNSV</sequence>
<dbReference type="KEGG" id="acy:Anacy_1402"/>
<accession>K9ZCG4</accession>
<name>K9ZCG4_ANACC</name>
<dbReference type="EMBL" id="CP003659">
    <property type="protein sequence ID" value="AFZ56913.1"/>
    <property type="molecule type" value="Genomic_DNA"/>
</dbReference>
<protein>
    <submittedName>
        <fullName evidence="1">Uncharacterized protein</fullName>
    </submittedName>
</protein>
<dbReference type="AlphaFoldDB" id="K9ZCG4"/>
<dbReference type="PATRIC" id="fig|272123.3.peg.1534"/>
<dbReference type="eggNOG" id="ENOG50331CE">
    <property type="taxonomic scope" value="Bacteria"/>
</dbReference>
<evidence type="ECO:0000313" key="1">
    <source>
        <dbReference type="EMBL" id="AFZ56913.1"/>
    </source>
</evidence>
<reference evidence="2" key="1">
    <citation type="journal article" date="2013" name="Proc. Natl. Acad. Sci. U.S.A.">
        <title>Improving the coverage of the cyanobacterial phylum using diversity-driven genome sequencing.</title>
        <authorList>
            <person name="Shih P.M."/>
            <person name="Wu D."/>
            <person name="Latifi A."/>
            <person name="Axen S.D."/>
            <person name="Fewer D.P."/>
            <person name="Talla E."/>
            <person name="Calteau A."/>
            <person name="Cai F."/>
            <person name="Tandeau de Marsac N."/>
            <person name="Rippka R."/>
            <person name="Herdman M."/>
            <person name="Sivonen K."/>
            <person name="Coursin T."/>
            <person name="Laurent T."/>
            <person name="Goodwin L."/>
            <person name="Nolan M."/>
            <person name="Davenport K.W."/>
            <person name="Han C.S."/>
            <person name="Rubin E.M."/>
            <person name="Eisen J.A."/>
            <person name="Woyke T."/>
            <person name="Gugger M."/>
            <person name="Kerfeld C.A."/>
        </authorList>
    </citation>
    <scope>NUCLEOTIDE SEQUENCE [LARGE SCALE GENOMIC DNA]</scope>
    <source>
        <strain evidence="2">ATCC 27899 / PCC 7122</strain>
    </source>
</reference>
<dbReference type="RefSeq" id="WP_015213564.1">
    <property type="nucleotide sequence ID" value="NC_019771.1"/>
</dbReference>
<dbReference type="OrthoDB" id="582963at2"/>
<evidence type="ECO:0000313" key="2">
    <source>
        <dbReference type="Proteomes" id="UP000010474"/>
    </source>
</evidence>
<proteinExistence type="predicted"/>
<dbReference type="HOGENOM" id="CLU_087578_0_0_3"/>
<keyword evidence="2" id="KW-1185">Reference proteome</keyword>